<organism evidence="2 3">
    <name type="scientific">Tulasnella calospora MUT 4182</name>
    <dbReference type="NCBI Taxonomy" id="1051891"/>
    <lineage>
        <taxon>Eukaryota</taxon>
        <taxon>Fungi</taxon>
        <taxon>Dikarya</taxon>
        <taxon>Basidiomycota</taxon>
        <taxon>Agaricomycotina</taxon>
        <taxon>Agaricomycetes</taxon>
        <taxon>Cantharellales</taxon>
        <taxon>Tulasnellaceae</taxon>
        <taxon>Tulasnella</taxon>
    </lineage>
</organism>
<dbReference type="Proteomes" id="UP000054248">
    <property type="component" value="Unassembled WGS sequence"/>
</dbReference>
<dbReference type="EMBL" id="KN822993">
    <property type="protein sequence ID" value="KIO28553.1"/>
    <property type="molecule type" value="Genomic_DNA"/>
</dbReference>
<protein>
    <submittedName>
        <fullName evidence="2">Uncharacterized protein</fullName>
    </submittedName>
</protein>
<reference evidence="3" key="2">
    <citation type="submission" date="2015-01" db="EMBL/GenBank/DDBJ databases">
        <title>Evolutionary Origins and Diversification of the Mycorrhizal Mutualists.</title>
        <authorList>
            <consortium name="DOE Joint Genome Institute"/>
            <consortium name="Mycorrhizal Genomics Consortium"/>
            <person name="Kohler A."/>
            <person name="Kuo A."/>
            <person name="Nagy L.G."/>
            <person name="Floudas D."/>
            <person name="Copeland A."/>
            <person name="Barry K.W."/>
            <person name="Cichocki N."/>
            <person name="Veneault-Fourrey C."/>
            <person name="LaButti K."/>
            <person name="Lindquist E.A."/>
            <person name="Lipzen A."/>
            <person name="Lundell T."/>
            <person name="Morin E."/>
            <person name="Murat C."/>
            <person name="Riley R."/>
            <person name="Ohm R."/>
            <person name="Sun H."/>
            <person name="Tunlid A."/>
            <person name="Henrissat B."/>
            <person name="Grigoriev I.V."/>
            <person name="Hibbett D.S."/>
            <person name="Martin F."/>
        </authorList>
    </citation>
    <scope>NUCLEOTIDE SEQUENCE [LARGE SCALE GENOMIC DNA]</scope>
    <source>
        <strain evidence="3">MUT 4182</strain>
    </source>
</reference>
<feature type="compositionally biased region" description="Polar residues" evidence="1">
    <location>
        <begin position="24"/>
        <end position="43"/>
    </location>
</feature>
<keyword evidence="3" id="KW-1185">Reference proteome</keyword>
<dbReference type="AlphaFoldDB" id="A0A0C3L409"/>
<proteinExistence type="predicted"/>
<sequence length="97" mass="9645">MSLNDKDVTLGGAKGSDIYPGVANPTSSSDTSNPMTQNFVQDPTSDEAGAGAGPGFRGGRDAKAALKAGAGVVEARPGIIESSHIVSLQEDAGASLE</sequence>
<reference evidence="2 3" key="1">
    <citation type="submission" date="2014-04" db="EMBL/GenBank/DDBJ databases">
        <authorList>
            <consortium name="DOE Joint Genome Institute"/>
            <person name="Kuo A."/>
            <person name="Girlanda M."/>
            <person name="Perotto S."/>
            <person name="Kohler A."/>
            <person name="Nagy L.G."/>
            <person name="Floudas D."/>
            <person name="Copeland A."/>
            <person name="Barry K.W."/>
            <person name="Cichocki N."/>
            <person name="Veneault-Fourrey C."/>
            <person name="LaButti K."/>
            <person name="Lindquist E.A."/>
            <person name="Lipzen A."/>
            <person name="Lundell T."/>
            <person name="Morin E."/>
            <person name="Murat C."/>
            <person name="Sun H."/>
            <person name="Tunlid A."/>
            <person name="Henrissat B."/>
            <person name="Grigoriev I.V."/>
            <person name="Hibbett D.S."/>
            <person name="Martin F."/>
            <person name="Nordberg H.P."/>
            <person name="Cantor M.N."/>
            <person name="Hua S.X."/>
        </authorList>
    </citation>
    <scope>NUCLEOTIDE SEQUENCE [LARGE SCALE GENOMIC DNA]</scope>
    <source>
        <strain evidence="2 3">MUT 4182</strain>
    </source>
</reference>
<name>A0A0C3L409_9AGAM</name>
<evidence type="ECO:0000256" key="1">
    <source>
        <dbReference type="SAM" id="MobiDB-lite"/>
    </source>
</evidence>
<feature type="region of interest" description="Disordered" evidence="1">
    <location>
        <begin position="1"/>
        <end position="68"/>
    </location>
</feature>
<gene>
    <name evidence="2" type="ORF">M407DRAFT_242979</name>
</gene>
<accession>A0A0C3L409</accession>
<evidence type="ECO:0000313" key="3">
    <source>
        <dbReference type="Proteomes" id="UP000054248"/>
    </source>
</evidence>
<dbReference type="HOGENOM" id="CLU_2348231_0_0_1"/>
<dbReference type="OrthoDB" id="2581931at2759"/>
<evidence type="ECO:0000313" key="2">
    <source>
        <dbReference type="EMBL" id="KIO28553.1"/>
    </source>
</evidence>